<accession>A0A8X6V8U4</accession>
<organism evidence="1 2">
    <name type="scientific">Trichonephila clavipes</name>
    <name type="common">Golden silk orbweaver</name>
    <name type="synonym">Nephila clavipes</name>
    <dbReference type="NCBI Taxonomy" id="2585209"/>
    <lineage>
        <taxon>Eukaryota</taxon>
        <taxon>Metazoa</taxon>
        <taxon>Ecdysozoa</taxon>
        <taxon>Arthropoda</taxon>
        <taxon>Chelicerata</taxon>
        <taxon>Arachnida</taxon>
        <taxon>Araneae</taxon>
        <taxon>Araneomorphae</taxon>
        <taxon>Entelegynae</taxon>
        <taxon>Araneoidea</taxon>
        <taxon>Nephilidae</taxon>
        <taxon>Trichonephila</taxon>
    </lineage>
</organism>
<protein>
    <submittedName>
        <fullName evidence="1">Uncharacterized protein</fullName>
    </submittedName>
</protein>
<dbReference type="Proteomes" id="UP000887159">
    <property type="component" value="Unassembled WGS sequence"/>
</dbReference>
<comment type="caution">
    <text evidence="1">The sequence shown here is derived from an EMBL/GenBank/DDBJ whole genome shotgun (WGS) entry which is preliminary data.</text>
</comment>
<keyword evidence="2" id="KW-1185">Reference proteome</keyword>
<dbReference type="EMBL" id="BMAU01021206">
    <property type="protein sequence ID" value="GFX99152.1"/>
    <property type="molecule type" value="Genomic_DNA"/>
</dbReference>
<evidence type="ECO:0000313" key="2">
    <source>
        <dbReference type="Proteomes" id="UP000887159"/>
    </source>
</evidence>
<gene>
    <name evidence="1" type="ORF">TNCV_2493331</name>
</gene>
<dbReference type="AlphaFoldDB" id="A0A8X6V8U4"/>
<name>A0A8X6V8U4_TRICX</name>
<evidence type="ECO:0000313" key="1">
    <source>
        <dbReference type="EMBL" id="GFX99152.1"/>
    </source>
</evidence>
<reference evidence="1" key="1">
    <citation type="submission" date="2020-08" db="EMBL/GenBank/DDBJ databases">
        <title>Multicomponent nature underlies the extraordinary mechanical properties of spider dragline silk.</title>
        <authorList>
            <person name="Kono N."/>
            <person name="Nakamura H."/>
            <person name="Mori M."/>
            <person name="Yoshida Y."/>
            <person name="Ohtoshi R."/>
            <person name="Malay A.D."/>
            <person name="Moran D.A.P."/>
            <person name="Tomita M."/>
            <person name="Numata K."/>
            <person name="Arakawa K."/>
        </authorList>
    </citation>
    <scope>NUCLEOTIDE SEQUENCE</scope>
</reference>
<proteinExistence type="predicted"/>
<sequence>MVLLTNLESFTLNNKCGQFDQHGIHLWHSFKDEFNRSTASENRFSFGHCGRKHYRSIVRVQYFVRGGFVGYRSRASSKHLSPHLPVDELDSSGVKKGLRCSCKMHVWVSGPQRSRLDVDVSEK</sequence>